<comment type="caution">
    <text evidence="19">The sequence shown here is derived from an EMBL/GenBank/DDBJ whole genome shotgun (WGS) entry which is preliminary data.</text>
</comment>
<evidence type="ECO:0000256" key="2">
    <source>
        <dbReference type="ARBA" id="ARBA00001604"/>
    </source>
</evidence>
<proteinExistence type="inferred from homology"/>
<evidence type="ECO:0000256" key="8">
    <source>
        <dbReference type="ARBA" id="ARBA00022452"/>
    </source>
</evidence>
<keyword evidence="17 18" id="KW-0998">Cell outer membrane</keyword>
<comment type="subunit">
    <text evidence="4 18">Homodimer; dimerization is reversible, and the dimeric form is the active one.</text>
</comment>
<gene>
    <name evidence="19" type="ORF">K0625_05450</name>
</gene>
<dbReference type="PRINTS" id="PR01486">
    <property type="entry name" value="PHPHLIPASEA1"/>
</dbReference>
<evidence type="ECO:0000256" key="4">
    <source>
        <dbReference type="ARBA" id="ARBA00011702"/>
    </source>
</evidence>
<sequence length="331" mass="38059">MKSQSTTHLSLLLLTLLSTFFISSSVYAHDLKNHETHHKEKDVAAAKQDNTETIEREHNNSLVDERVHDELATSELPFVMTPHNVNYILPATYNTSPNMAPFEEEAKEHSFDLDNMEAKFQISFKFPLMYNVFGDNGHLFVAYTNQSYWQVYNKDISSPFRETNHEPEIFMMFNNDWQVGPLRNSFWGVGAVHKSNGKSGSLSRSWNRIYGTMVFDNGPFALGAKVWWRIPEDEKETPTSPKGDDNPDITDYMGNFELTGIYGIDEHRFTMMIRNNFSNPNYGAIEATWSYPIIGQLRIYTQYFNGYGESLIDYNSHTQRIGIGVSINDIL</sequence>
<comment type="similarity">
    <text evidence="3 18">Belongs to the phospholipase A1 family.</text>
</comment>
<feature type="signal peptide" evidence="18">
    <location>
        <begin position="1"/>
        <end position="28"/>
    </location>
</feature>
<comment type="subcellular location">
    <subcellularLocation>
        <location evidence="18">Cell outer membrane</location>
        <topology evidence="18">Multi-pass membrane protein</topology>
    </subcellularLocation>
    <text evidence="18">One of the very few enzymes located there.</text>
</comment>
<keyword evidence="13 18" id="KW-0106">Calcium</keyword>
<dbReference type="Gene3D" id="2.40.230.10">
    <property type="entry name" value="Phospholipase A1"/>
    <property type="match status" value="1"/>
</dbReference>
<evidence type="ECO:0000256" key="9">
    <source>
        <dbReference type="ARBA" id="ARBA00022692"/>
    </source>
</evidence>
<evidence type="ECO:0000313" key="19">
    <source>
        <dbReference type="EMBL" id="MBW8183102.1"/>
    </source>
</evidence>
<keyword evidence="10 18" id="KW-0479">Metal-binding</keyword>
<dbReference type="Pfam" id="PF02253">
    <property type="entry name" value="PLA1"/>
    <property type="match status" value="1"/>
</dbReference>
<dbReference type="InterPro" id="IPR003187">
    <property type="entry name" value="PLipase_A1"/>
</dbReference>
<organism evidence="19 20">
    <name type="scientific">Shewanella nanhaiensis</name>
    <dbReference type="NCBI Taxonomy" id="2864872"/>
    <lineage>
        <taxon>Bacteria</taxon>
        <taxon>Pseudomonadati</taxon>
        <taxon>Pseudomonadota</taxon>
        <taxon>Gammaproteobacteria</taxon>
        <taxon>Alteromonadales</taxon>
        <taxon>Shewanellaceae</taxon>
        <taxon>Shewanella</taxon>
    </lineage>
</organism>
<dbReference type="PANTHER" id="PTHR40457">
    <property type="entry name" value="PHOSPHOLIPASE A1"/>
    <property type="match status" value="1"/>
</dbReference>
<evidence type="ECO:0000256" key="10">
    <source>
        <dbReference type="ARBA" id="ARBA00022723"/>
    </source>
</evidence>
<keyword evidence="15 18" id="KW-0443">Lipid metabolism</keyword>
<dbReference type="PANTHER" id="PTHR40457:SF1">
    <property type="entry name" value="PHOSPHOLIPASE A1"/>
    <property type="match status" value="1"/>
</dbReference>
<evidence type="ECO:0000313" key="20">
    <source>
        <dbReference type="Proteomes" id="UP001195963"/>
    </source>
</evidence>
<evidence type="ECO:0000256" key="15">
    <source>
        <dbReference type="ARBA" id="ARBA00023098"/>
    </source>
</evidence>
<evidence type="ECO:0000256" key="18">
    <source>
        <dbReference type="RuleBase" id="RU366027"/>
    </source>
</evidence>
<comment type="function">
    <text evidence="18">Hydrolysis of phosphatidylcholine with phospholipase A2 (EC 3.1.1.4) and phospholipase A1 (EC 3.1.1.32) activities.</text>
</comment>
<comment type="catalytic activity">
    <reaction evidence="1 18">
        <text>a 1,2-diacyl-sn-glycero-3-phosphocholine + H2O = a 2-acyl-sn-glycero-3-phosphocholine + a fatty acid + H(+)</text>
        <dbReference type="Rhea" id="RHEA:18689"/>
        <dbReference type="ChEBI" id="CHEBI:15377"/>
        <dbReference type="ChEBI" id="CHEBI:15378"/>
        <dbReference type="ChEBI" id="CHEBI:28868"/>
        <dbReference type="ChEBI" id="CHEBI:57643"/>
        <dbReference type="ChEBI" id="CHEBI:57875"/>
        <dbReference type="EC" id="3.1.1.32"/>
    </reaction>
</comment>
<evidence type="ECO:0000256" key="7">
    <source>
        <dbReference type="ARBA" id="ARBA00021726"/>
    </source>
</evidence>
<keyword evidence="20" id="KW-1185">Reference proteome</keyword>
<accession>A0ABS7E259</accession>
<comment type="cofactor">
    <cofactor evidence="18">
        <name>Ca(2+)</name>
        <dbReference type="ChEBI" id="CHEBI:29108"/>
    </cofactor>
    <text evidence="18">Binds 1 Ca(2+) ion per monomer. In the dimeric form the Ca(2+) is bound by different amino acids with binding of each Ca(2+) shared with ligands coming from each monomer. The Ca(2+) ion may have a role in catalysis.</text>
</comment>
<dbReference type="EC" id="3.1.1.4" evidence="6 18"/>
<protein>
    <recommendedName>
        <fullName evidence="7 18">Phospholipase A1</fullName>
        <ecNumber evidence="5 18">3.1.1.32</ecNumber>
        <ecNumber evidence="6 18">3.1.1.4</ecNumber>
    </recommendedName>
    <alternativeName>
        <fullName evidence="18">Phosphatidylcholine 1-acylhydrolase</fullName>
    </alternativeName>
</protein>
<keyword evidence="14 18" id="KW-0442">Lipid degradation</keyword>
<dbReference type="SUPFAM" id="SSF56931">
    <property type="entry name" value="Outer membrane phospholipase A (OMPLA)"/>
    <property type="match status" value="1"/>
</dbReference>
<dbReference type="InterPro" id="IPR036541">
    <property type="entry name" value="PLipase_A1_sf"/>
</dbReference>
<keyword evidence="12 18" id="KW-0378">Hydrolase</keyword>
<dbReference type="Proteomes" id="UP001195963">
    <property type="component" value="Unassembled WGS sequence"/>
</dbReference>
<evidence type="ECO:0000256" key="11">
    <source>
        <dbReference type="ARBA" id="ARBA00022729"/>
    </source>
</evidence>
<keyword evidence="9" id="KW-0812">Transmembrane</keyword>
<evidence type="ECO:0000256" key="13">
    <source>
        <dbReference type="ARBA" id="ARBA00022837"/>
    </source>
</evidence>
<evidence type="ECO:0000256" key="5">
    <source>
        <dbReference type="ARBA" id="ARBA00013179"/>
    </source>
</evidence>
<feature type="chain" id="PRO_5045013696" description="Phospholipase A1" evidence="18">
    <location>
        <begin position="29"/>
        <end position="331"/>
    </location>
</feature>
<evidence type="ECO:0000256" key="1">
    <source>
        <dbReference type="ARBA" id="ARBA00000111"/>
    </source>
</evidence>
<evidence type="ECO:0000256" key="16">
    <source>
        <dbReference type="ARBA" id="ARBA00023136"/>
    </source>
</evidence>
<evidence type="ECO:0000256" key="3">
    <source>
        <dbReference type="ARBA" id="ARBA00010525"/>
    </source>
</evidence>
<evidence type="ECO:0000256" key="14">
    <source>
        <dbReference type="ARBA" id="ARBA00022963"/>
    </source>
</evidence>
<dbReference type="CDD" id="cd00541">
    <property type="entry name" value="OMPLA"/>
    <property type="match status" value="1"/>
</dbReference>
<dbReference type="RefSeq" id="WP_220108746.1">
    <property type="nucleotide sequence ID" value="NZ_JAHZST010000003.1"/>
</dbReference>
<evidence type="ECO:0000256" key="17">
    <source>
        <dbReference type="ARBA" id="ARBA00023237"/>
    </source>
</evidence>
<reference evidence="19 20" key="1">
    <citation type="submission" date="2021-07" db="EMBL/GenBank/DDBJ databases">
        <title>Shewanella sp. nov, isolated from SCS.</title>
        <authorList>
            <person name="Cao W.R."/>
        </authorList>
    </citation>
    <scope>NUCLEOTIDE SEQUENCE [LARGE SCALE GENOMIC DNA]</scope>
    <source>
        <strain evidence="19 20">NR704-98</strain>
    </source>
</reference>
<dbReference type="EC" id="3.1.1.32" evidence="5 18"/>
<evidence type="ECO:0000256" key="6">
    <source>
        <dbReference type="ARBA" id="ARBA00013278"/>
    </source>
</evidence>
<keyword evidence="11 18" id="KW-0732">Signal</keyword>
<dbReference type="EMBL" id="JAHZST010000003">
    <property type="protein sequence ID" value="MBW8183102.1"/>
    <property type="molecule type" value="Genomic_DNA"/>
</dbReference>
<name>A0ABS7E259_9GAMM</name>
<keyword evidence="8" id="KW-1134">Transmembrane beta strand</keyword>
<keyword evidence="16" id="KW-0472">Membrane</keyword>
<comment type="catalytic activity">
    <reaction evidence="2 18">
        <text>a 1,2-diacyl-sn-glycero-3-phosphocholine + H2O = a 1-acyl-sn-glycero-3-phosphocholine + a fatty acid + H(+)</text>
        <dbReference type="Rhea" id="RHEA:15801"/>
        <dbReference type="ChEBI" id="CHEBI:15377"/>
        <dbReference type="ChEBI" id="CHEBI:15378"/>
        <dbReference type="ChEBI" id="CHEBI:28868"/>
        <dbReference type="ChEBI" id="CHEBI:57643"/>
        <dbReference type="ChEBI" id="CHEBI:58168"/>
        <dbReference type="EC" id="3.1.1.4"/>
    </reaction>
</comment>
<evidence type="ECO:0000256" key="12">
    <source>
        <dbReference type="ARBA" id="ARBA00022801"/>
    </source>
</evidence>